<keyword evidence="1" id="KW-0540">Nuclease</keyword>
<dbReference type="PANTHER" id="PTHR30591:SF1">
    <property type="entry name" value="RECBCD ENZYME SUBUNIT RECC"/>
    <property type="match status" value="1"/>
</dbReference>
<evidence type="ECO:0000256" key="9">
    <source>
        <dbReference type="ARBA" id="ARBA00023204"/>
    </source>
</evidence>
<dbReference type="RefSeq" id="WP_009525296.1">
    <property type="nucleotide sequence ID" value="NZ_JH414551.1"/>
</dbReference>
<dbReference type="GO" id="GO:0006310">
    <property type="term" value="P:DNA recombination"/>
    <property type="evidence" value="ECO:0007669"/>
    <property type="project" value="TreeGrafter"/>
</dbReference>
<dbReference type="GO" id="GO:0004386">
    <property type="term" value="F:helicase activity"/>
    <property type="evidence" value="ECO:0007669"/>
    <property type="project" value="UniProtKB-KW"/>
</dbReference>
<evidence type="ECO:0000313" key="12">
    <source>
        <dbReference type="EMBL" id="EHL16514.1"/>
    </source>
</evidence>
<keyword evidence="3" id="KW-0227">DNA damage</keyword>
<dbReference type="GO" id="GO:0003677">
    <property type="term" value="F:DNA binding"/>
    <property type="evidence" value="ECO:0007669"/>
    <property type="project" value="UniProtKB-KW"/>
</dbReference>
<evidence type="ECO:0000313" key="13">
    <source>
        <dbReference type="Proteomes" id="UP000006437"/>
    </source>
</evidence>
<evidence type="ECO:0000256" key="4">
    <source>
        <dbReference type="ARBA" id="ARBA00022801"/>
    </source>
</evidence>
<evidence type="ECO:0000256" key="2">
    <source>
        <dbReference type="ARBA" id="ARBA00022741"/>
    </source>
</evidence>
<dbReference type="BioCyc" id="EBAC796937-HMP:GMGH-1063-MONOMER"/>
<dbReference type="GO" id="GO:0004527">
    <property type="term" value="F:exonuclease activity"/>
    <property type="evidence" value="ECO:0007669"/>
    <property type="project" value="UniProtKB-KW"/>
</dbReference>
<comment type="caution">
    <text evidence="12">The sequence shown here is derived from an EMBL/GenBank/DDBJ whole genome shotgun (WGS) entry which is preliminary data.</text>
</comment>
<accession>G9WY10</accession>
<protein>
    <submittedName>
        <fullName evidence="12">Uncharacterized protein</fullName>
    </submittedName>
</protein>
<dbReference type="Gene3D" id="3.40.50.300">
    <property type="entry name" value="P-loop containing nucleotide triphosphate hydrolases"/>
    <property type="match status" value="3"/>
</dbReference>
<dbReference type="PANTHER" id="PTHR30591">
    <property type="entry name" value="RECBCD ENZYME SUBUNIT RECC"/>
    <property type="match status" value="1"/>
</dbReference>
<gene>
    <name evidence="12" type="ORF">HMPREF9629_01061</name>
</gene>
<dbReference type="InterPro" id="IPR038726">
    <property type="entry name" value="PDDEXK_AddAB-type"/>
</dbReference>
<keyword evidence="9" id="KW-0234">DNA repair</keyword>
<dbReference type="EMBL" id="AFZE01000002">
    <property type="protein sequence ID" value="EHL16514.1"/>
    <property type="molecule type" value="Genomic_DNA"/>
</dbReference>
<reference evidence="12 13" key="1">
    <citation type="submission" date="2011-08" db="EMBL/GenBank/DDBJ databases">
        <title>The Genome Sequence of Eubacteriaceae bacterium ACC19a.</title>
        <authorList>
            <consortium name="The Broad Institute Genome Sequencing Platform"/>
            <person name="Earl A."/>
            <person name="Ward D."/>
            <person name="Feldgarden M."/>
            <person name="Gevers D."/>
            <person name="Sizova M."/>
            <person name="Hazen A."/>
            <person name="Epstein S."/>
            <person name="Young S.K."/>
            <person name="Zeng Q."/>
            <person name="Gargeya S."/>
            <person name="Fitzgerald M."/>
            <person name="Haas B."/>
            <person name="Abouelleil A."/>
            <person name="Alvarado L."/>
            <person name="Arachchi H.M."/>
            <person name="Berlin A."/>
            <person name="Brown A."/>
            <person name="Chapman S.B."/>
            <person name="Chen Z."/>
            <person name="Dunbar C."/>
            <person name="Freedman E."/>
            <person name="Gearin G."/>
            <person name="Gellesch M."/>
            <person name="Goldberg J."/>
            <person name="Griggs A."/>
            <person name="Gujja S."/>
            <person name="Heiman D."/>
            <person name="Howarth C."/>
            <person name="Larson L."/>
            <person name="Lui A."/>
            <person name="MacDonald P.J.P."/>
            <person name="Montmayeur A."/>
            <person name="Murphy C."/>
            <person name="Neiman D."/>
            <person name="Pearson M."/>
            <person name="Priest M."/>
            <person name="Roberts A."/>
            <person name="Saif S."/>
            <person name="Shea T."/>
            <person name="Shenoy N."/>
            <person name="Sisk P."/>
            <person name="Stolte C."/>
            <person name="Sykes S."/>
            <person name="Wortman J."/>
            <person name="Nusbaum C."/>
            <person name="Birren B."/>
        </authorList>
    </citation>
    <scope>NUCLEOTIDE SEQUENCE [LARGE SCALE GENOMIC DNA]</scope>
    <source>
        <strain evidence="12 13">ACC19a</strain>
    </source>
</reference>
<dbReference type="Pfam" id="PF12705">
    <property type="entry name" value="PDDEXK_1"/>
    <property type="match status" value="1"/>
</dbReference>
<dbReference type="Proteomes" id="UP000006437">
    <property type="component" value="Unassembled WGS sequence"/>
</dbReference>
<sequence>MLKIVTARAYSGKTTYIMDEIKKNINDNTLSYLMAPEQLTLETEQMIINTIKKPIFLCKVMSFERLSAEVLSRVGGLKKEYIDDVGKIMLAENILLKNKEELNFYKNSINKSGFLENIIKIITELKKYEISSKSLSSLSSKINDKILSQKLKDVAKIYDLLEEKISDKFVDNESRLNLLCEKIPEYTKNKKFKVYFDNFVSFTQLELNVIESLLSNGIDITMTLTYDDTGDSSFDITKKTLESMIKIADKASSKFEIIHLDQSYNKIEDLKHLEENFGKLDFKKYSKTPQNISLIKFDKARTEMMYLANQITMLIRQNESDEKKYRYKDMAVVVTDSVGYAPLIKEIFDMYDIPYFIDTKRNITQENIVNMLFSFLDMFVKSPNHSNIMSFFKSGMSDIKKEDYEIFENFLIRWNMDSQKFINIKFFDSEKYFNDISDCDRERICFVKDYIMNLYSKYKQILSRKNKVKVFSQELNRFFKELNCQQKLENLVEELKLTGNYEIASEISQIWNILLSTLDKVNNILDDYEISVDDYKKMLYQGLSTQKIALIPPTMDGVMIMDIQRSKSLGYKVLFSVGMNDTLLPQTFKQDVIFAEQDKKILLENDINMMSTSVNMLSQENTALYIILSKTREKLYLTYNISDVNEQSAGKSSYLHTIENIFPNLKTRYISSETLQNKEINSNYFDNITHKVAFAKLKTDLRDMISNRNFDEDILKLYYYFLQDEEFSDETKALKNSLFKKNDIENLKETYVQKLYNLPLQSSVSQIQTYVKCPFSYYMNYGIRPQKRQKQKVDNLNSGNILHKYMDNLSKQVLEDKNISILDSKEKINSFVDKIYDEEDFLDNDMKMVTSNSKRQFHIIKNLKKISKKATEIIMEQQKCTSFITESAEYKIKDIKIDINDDKDDTTNHIILRGIIDRVDKLVKDGKTYLGVVDYKSSVKKLELKDVYQGINIQMIFYLYALTKKDEKYKDANPYYAMYFPMIDSKIALSEEDFEQSENGEKIKKEHLRQKEQENMKMAGIITDDINMIKSFENDIEGKSKFLDVRVKTDKAGESTVTSQSVVSEEDMKKIIDYVINIIKISANEILKGNIKPLPVKEACEYCDYKNICEFDESIDGFEYKKIKKLNKKEVLDLL</sequence>
<keyword evidence="8" id="KW-0238">DNA-binding</keyword>
<keyword evidence="5" id="KW-0347">Helicase</keyword>
<dbReference type="PATRIC" id="fig|796937.3.peg.253"/>
<keyword evidence="2" id="KW-0547">Nucleotide-binding</keyword>
<dbReference type="GO" id="GO:0006281">
    <property type="term" value="P:DNA repair"/>
    <property type="evidence" value="ECO:0007669"/>
    <property type="project" value="UniProtKB-KW"/>
</dbReference>
<keyword evidence="6" id="KW-0269">Exonuclease</keyword>
<dbReference type="InterPro" id="IPR011604">
    <property type="entry name" value="PDDEXK-like_dom_sf"/>
</dbReference>
<dbReference type="Pfam" id="PF21445">
    <property type="entry name" value="ADDB_N"/>
    <property type="match status" value="1"/>
</dbReference>
<evidence type="ECO:0000256" key="6">
    <source>
        <dbReference type="ARBA" id="ARBA00022839"/>
    </source>
</evidence>
<keyword evidence="4" id="KW-0378">Hydrolase</keyword>
<dbReference type="InterPro" id="IPR049035">
    <property type="entry name" value="ADDB_N"/>
</dbReference>
<organism evidence="12 13">
    <name type="scientific">Peptoanaerobacter stomatis</name>
    <dbReference type="NCBI Taxonomy" id="796937"/>
    <lineage>
        <taxon>Bacteria</taxon>
        <taxon>Bacillati</taxon>
        <taxon>Bacillota</taxon>
        <taxon>Clostridia</taxon>
        <taxon>Peptostreptococcales</taxon>
        <taxon>Filifactoraceae</taxon>
        <taxon>Peptoanaerobacter</taxon>
    </lineage>
</organism>
<evidence type="ECO:0000259" key="11">
    <source>
        <dbReference type="Pfam" id="PF21445"/>
    </source>
</evidence>
<dbReference type="Gene3D" id="3.90.320.10">
    <property type="match status" value="1"/>
</dbReference>
<dbReference type="InterPro" id="IPR027417">
    <property type="entry name" value="P-loop_NTPase"/>
</dbReference>
<dbReference type="GO" id="GO:0005524">
    <property type="term" value="F:ATP binding"/>
    <property type="evidence" value="ECO:0007669"/>
    <property type="project" value="UniProtKB-KW"/>
</dbReference>
<evidence type="ECO:0000256" key="5">
    <source>
        <dbReference type="ARBA" id="ARBA00022806"/>
    </source>
</evidence>
<evidence type="ECO:0000256" key="3">
    <source>
        <dbReference type="ARBA" id="ARBA00022763"/>
    </source>
</evidence>
<evidence type="ECO:0000256" key="1">
    <source>
        <dbReference type="ARBA" id="ARBA00022722"/>
    </source>
</evidence>
<evidence type="ECO:0000259" key="10">
    <source>
        <dbReference type="Pfam" id="PF12705"/>
    </source>
</evidence>
<feature type="domain" description="PD-(D/E)XK endonuclease-like" evidence="10">
    <location>
        <begin position="762"/>
        <end position="1110"/>
    </location>
</feature>
<evidence type="ECO:0000256" key="7">
    <source>
        <dbReference type="ARBA" id="ARBA00022840"/>
    </source>
</evidence>
<name>G9WY10_9FIRM</name>
<feature type="domain" description="ATP-dependent helicase/deoxyribonuclease subunit B N-terminal" evidence="11">
    <location>
        <begin position="5"/>
        <end position="274"/>
    </location>
</feature>
<evidence type="ECO:0000256" key="8">
    <source>
        <dbReference type="ARBA" id="ARBA00023125"/>
    </source>
</evidence>
<keyword evidence="7" id="KW-0067">ATP-binding</keyword>
<dbReference type="AlphaFoldDB" id="G9WY10"/>
<dbReference type="SUPFAM" id="SSF52540">
    <property type="entry name" value="P-loop containing nucleoside triphosphate hydrolases"/>
    <property type="match status" value="1"/>
</dbReference>
<proteinExistence type="predicted"/>
<dbReference type="HOGENOM" id="CLU_007838_0_0_9"/>